<proteinExistence type="predicted"/>
<evidence type="ECO:0000313" key="2">
    <source>
        <dbReference type="Proteomes" id="UP001187343"/>
    </source>
</evidence>
<dbReference type="Proteomes" id="UP001187343">
    <property type="component" value="Unassembled WGS sequence"/>
</dbReference>
<protein>
    <submittedName>
        <fullName evidence="1">Uncharacterized protein</fullName>
    </submittedName>
</protein>
<gene>
    <name evidence="1" type="ORF">Q8A67_014134</name>
</gene>
<accession>A0AA88TI02</accession>
<name>A0AA88TI02_9TELE</name>
<organism evidence="1 2">
    <name type="scientific">Cirrhinus molitorella</name>
    <name type="common">mud carp</name>
    <dbReference type="NCBI Taxonomy" id="172907"/>
    <lineage>
        <taxon>Eukaryota</taxon>
        <taxon>Metazoa</taxon>
        <taxon>Chordata</taxon>
        <taxon>Craniata</taxon>
        <taxon>Vertebrata</taxon>
        <taxon>Euteleostomi</taxon>
        <taxon>Actinopterygii</taxon>
        <taxon>Neopterygii</taxon>
        <taxon>Teleostei</taxon>
        <taxon>Ostariophysi</taxon>
        <taxon>Cypriniformes</taxon>
        <taxon>Cyprinidae</taxon>
        <taxon>Labeoninae</taxon>
        <taxon>Labeonini</taxon>
        <taxon>Cirrhinus</taxon>
    </lineage>
</organism>
<keyword evidence="2" id="KW-1185">Reference proteome</keyword>
<evidence type="ECO:0000313" key="1">
    <source>
        <dbReference type="EMBL" id="KAK2888759.1"/>
    </source>
</evidence>
<dbReference type="EMBL" id="JAUYZG010000014">
    <property type="protein sequence ID" value="KAK2888759.1"/>
    <property type="molecule type" value="Genomic_DNA"/>
</dbReference>
<comment type="caution">
    <text evidence="1">The sequence shown here is derived from an EMBL/GenBank/DDBJ whole genome shotgun (WGS) entry which is preliminary data.</text>
</comment>
<dbReference type="AlphaFoldDB" id="A0AA88TI02"/>
<sequence length="87" mass="9180">MSAGVPGGKSPPRIPACSLVARGLAAGVSCQPRSMATACQRGYDNRSPDDRKRHPSMSRWRVIPALGFAACEDSIHRSNQKSTAEGG</sequence>
<reference evidence="1" key="1">
    <citation type="submission" date="2023-08" db="EMBL/GenBank/DDBJ databases">
        <title>Chromosome-level Genome Assembly of mud carp (Cirrhinus molitorella).</title>
        <authorList>
            <person name="Liu H."/>
        </authorList>
    </citation>
    <scope>NUCLEOTIDE SEQUENCE</scope>
    <source>
        <strain evidence="1">Prfri</strain>
        <tissue evidence="1">Muscle</tissue>
    </source>
</reference>